<evidence type="ECO:0000259" key="6">
    <source>
        <dbReference type="SMART" id="SM00382"/>
    </source>
</evidence>
<dbReference type="Proteomes" id="UP000460272">
    <property type="component" value="Unassembled WGS sequence"/>
</dbReference>
<dbReference type="OrthoDB" id="9806903at2"/>
<feature type="transmembrane region" description="Helical" evidence="5">
    <location>
        <begin position="97"/>
        <end position="116"/>
    </location>
</feature>
<dbReference type="PANTHER" id="PTHR43392">
    <property type="entry name" value="AAA-TYPE ATPASE FAMILY PROTEIN / ANKYRIN REPEAT FAMILY PROTEIN"/>
    <property type="match status" value="1"/>
</dbReference>
<dbReference type="PANTHER" id="PTHR43392:SF2">
    <property type="entry name" value="AAA-TYPE ATPASE FAMILY PROTEIN _ ANKYRIN REPEAT FAMILY PROTEIN"/>
    <property type="match status" value="1"/>
</dbReference>
<dbReference type="FunFam" id="3.40.50.300:FF:000216">
    <property type="entry name" value="Type VII secretion ATPase EccA"/>
    <property type="match status" value="2"/>
</dbReference>
<feature type="region of interest" description="Disordered" evidence="4">
    <location>
        <begin position="127"/>
        <end position="173"/>
    </location>
</feature>
<evidence type="ECO:0000256" key="2">
    <source>
        <dbReference type="ARBA" id="ARBA00022741"/>
    </source>
</evidence>
<keyword evidence="3" id="KW-0067">ATP-binding</keyword>
<evidence type="ECO:0000256" key="5">
    <source>
        <dbReference type="SAM" id="Phobius"/>
    </source>
</evidence>
<dbReference type="PRINTS" id="PR00819">
    <property type="entry name" value="CBXCFQXSUPER"/>
</dbReference>
<dbReference type="AlphaFoldDB" id="A0A6P2C3B0"/>
<evidence type="ECO:0000313" key="8">
    <source>
        <dbReference type="Proteomes" id="UP000460272"/>
    </source>
</evidence>
<protein>
    <submittedName>
        <fullName evidence="7">AAA family ATPase</fullName>
    </submittedName>
</protein>
<gene>
    <name evidence="7" type="ORF">EAS64_19110</name>
</gene>
<organism evidence="7 8">
    <name type="scientific">Trebonia kvetii</name>
    <dbReference type="NCBI Taxonomy" id="2480626"/>
    <lineage>
        <taxon>Bacteria</taxon>
        <taxon>Bacillati</taxon>
        <taxon>Actinomycetota</taxon>
        <taxon>Actinomycetes</taxon>
        <taxon>Streptosporangiales</taxon>
        <taxon>Treboniaceae</taxon>
        <taxon>Trebonia</taxon>
    </lineage>
</organism>
<evidence type="ECO:0000313" key="7">
    <source>
        <dbReference type="EMBL" id="TVZ04711.1"/>
    </source>
</evidence>
<keyword evidence="8" id="KW-1185">Reference proteome</keyword>
<dbReference type="Gene3D" id="3.40.50.300">
    <property type="entry name" value="P-loop containing nucleotide triphosphate hydrolases"/>
    <property type="match status" value="2"/>
</dbReference>
<dbReference type="InterPro" id="IPR050773">
    <property type="entry name" value="CbxX/CfxQ_RuBisCO_ESX"/>
</dbReference>
<comment type="similarity">
    <text evidence="1">Belongs to the CbxX/CfxQ family.</text>
</comment>
<dbReference type="InterPro" id="IPR027417">
    <property type="entry name" value="P-loop_NTPase"/>
</dbReference>
<evidence type="ECO:0000256" key="4">
    <source>
        <dbReference type="SAM" id="MobiDB-lite"/>
    </source>
</evidence>
<accession>A0A6P2C3B0</accession>
<reference evidence="7 8" key="1">
    <citation type="submission" date="2018-11" db="EMBL/GenBank/DDBJ databases">
        <title>Trebonia kvetii gen.nov., sp.nov., a novel acidophilic actinobacterium, and proposal of the new actinobacterial family Treboniaceae fam. nov.</title>
        <authorList>
            <person name="Rapoport D."/>
            <person name="Sagova-Mareckova M."/>
            <person name="Sedlacek I."/>
            <person name="Provaznik J."/>
            <person name="Kralova S."/>
            <person name="Pavlinic D."/>
            <person name="Benes V."/>
            <person name="Kopecky J."/>
        </authorList>
    </citation>
    <scope>NUCLEOTIDE SEQUENCE [LARGE SCALE GENOMIC DNA]</scope>
    <source>
        <strain evidence="7 8">15Tr583</strain>
    </source>
</reference>
<keyword evidence="2" id="KW-0547">Nucleotide-binding</keyword>
<feature type="domain" description="AAA+ ATPase" evidence="6">
    <location>
        <begin position="249"/>
        <end position="390"/>
    </location>
</feature>
<keyword evidence="5" id="KW-0472">Membrane</keyword>
<dbReference type="Gene3D" id="1.10.8.60">
    <property type="match status" value="2"/>
</dbReference>
<keyword evidence="5" id="KW-1133">Transmembrane helix</keyword>
<evidence type="ECO:0000256" key="1">
    <source>
        <dbReference type="ARBA" id="ARBA00010378"/>
    </source>
</evidence>
<dbReference type="EMBL" id="RPFW01000003">
    <property type="protein sequence ID" value="TVZ04711.1"/>
    <property type="molecule type" value="Genomic_DNA"/>
</dbReference>
<dbReference type="SUPFAM" id="SSF52540">
    <property type="entry name" value="P-loop containing nucleoside triphosphate hydrolases"/>
    <property type="match status" value="2"/>
</dbReference>
<proteinExistence type="inferred from homology"/>
<dbReference type="InterPro" id="IPR000641">
    <property type="entry name" value="CbxX/CfxQ"/>
</dbReference>
<comment type="caution">
    <text evidence="7">The sequence shown here is derived from an EMBL/GenBank/DDBJ whole genome shotgun (WGS) entry which is preliminary data.</text>
</comment>
<dbReference type="InterPro" id="IPR003959">
    <property type="entry name" value="ATPase_AAA_core"/>
</dbReference>
<dbReference type="InterPro" id="IPR041627">
    <property type="entry name" value="AAA_lid_6"/>
</dbReference>
<feature type="compositionally biased region" description="Pro residues" evidence="4">
    <location>
        <begin position="139"/>
        <end position="148"/>
    </location>
</feature>
<dbReference type="GO" id="GO:0016887">
    <property type="term" value="F:ATP hydrolysis activity"/>
    <property type="evidence" value="ECO:0007669"/>
    <property type="project" value="InterPro"/>
</dbReference>
<feature type="transmembrane region" description="Helical" evidence="5">
    <location>
        <begin position="42"/>
        <end position="61"/>
    </location>
</feature>
<dbReference type="InterPro" id="IPR003593">
    <property type="entry name" value="AAA+_ATPase"/>
</dbReference>
<feature type="compositionally biased region" description="Low complexity" evidence="4">
    <location>
        <begin position="127"/>
        <end position="138"/>
    </location>
</feature>
<dbReference type="GO" id="GO:0005524">
    <property type="term" value="F:ATP binding"/>
    <property type="evidence" value="ECO:0007669"/>
    <property type="project" value="UniProtKB-KW"/>
</dbReference>
<dbReference type="Pfam" id="PF00004">
    <property type="entry name" value="AAA"/>
    <property type="match status" value="2"/>
</dbReference>
<dbReference type="SMART" id="SM00382">
    <property type="entry name" value="AAA"/>
    <property type="match status" value="2"/>
</dbReference>
<feature type="domain" description="AAA+ ATPase" evidence="6">
    <location>
        <begin position="537"/>
        <end position="678"/>
    </location>
</feature>
<feature type="transmembrane region" description="Helical" evidence="5">
    <location>
        <begin position="73"/>
        <end position="91"/>
    </location>
</feature>
<name>A0A6P2C3B0_9ACTN</name>
<sequence length="771" mass="83034">MASVYVAAFWAWVYVLISANRLNTHAAPTAAPTARTVATVPPGWLLAMLVTPFLVAALANIRPLSRWFISCRTVAWSLLWSSPVVFFIVQASPQNTMFAVIAIWVIAAALIGWRAAKGSQEARMFGPDGPLAAHAPGAAPVPPPPAPAGPAGSVPDRRSGPMPRAGGGHSPAQYSTRAQGVAQVFADHAAREPQPAVAAPKPVITPEQALAELDAMIGLGPVKEQVRSIAVSIEAARRRAVAGFGTDRPMRHFVFLGPPGTGKTTVARVIGKIFYSFGLLDTPEVVEAQRSDLVGEYLGATAIKTNDLIDSALGRVLFIDEAYSLVNEGDGQSDRFGAEAVQTLLKRAEDDRENLIIILAGYEKQTEAFLATNPGMASRFASRIKFPTYSAEELLALAESQLAARQEGLTPDARRVLWRMLDEMERRRITDELGNGRFVRTLLEKAGQARDVRVMGAGGDPRAEDLLTIGAADLEKAYSELTSRLRGYEDTPTLESAFAELDELVGLEPVKQQVRAIAAQLRVAKLRDRQGLTSQPPARHFVFTGPPGTGKTTVARILGRIFAALGLLVRPEVIEAHRADLVGEHLGSTAIKTNRLVDSALGGVLFVDEAYSLHNEGYSGGDAFGAEAVQTLLKRAEDDRDRLVIVLAGYTGDMDRFLRSNPGLASRFSTRVTFPSYTARDLSRIAVMHAEQSGDAFEPEAVRVLEQIFAQAERAGRIDDLGNGRFARSLFERACACRDVRVVRLGESATAADLTTLTADDVRGAYAELTV</sequence>
<evidence type="ECO:0000256" key="3">
    <source>
        <dbReference type="ARBA" id="ARBA00022840"/>
    </source>
</evidence>
<keyword evidence="5" id="KW-0812">Transmembrane</keyword>
<dbReference type="CDD" id="cd00009">
    <property type="entry name" value="AAA"/>
    <property type="match status" value="2"/>
</dbReference>
<dbReference type="Pfam" id="PF17866">
    <property type="entry name" value="AAA_lid_6"/>
    <property type="match status" value="2"/>
</dbReference>